<organism evidence="7 8">
    <name type="scientific">Polluticaenibacter yanchengensis</name>
    <dbReference type="NCBI Taxonomy" id="3014562"/>
    <lineage>
        <taxon>Bacteria</taxon>
        <taxon>Pseudomonadati</taxon>
        <taxon>Bacteroidota</taxon>
        <taxon>Chitinophagia</taxon>
        <taxon>Chitinophagales</taxon>
        <taxon>Chitinophagaceae</taxon>
        <taxon>Polluticaenibacter</taxon>
    </lineage>
</organism>
<name>A0ABT4UG00_9BACT</name>
<evidence type="ECO:0000256" key="4">
    <source>
        <dbReference type="ARBA" id="ARBA00023284"/>
    </source>
</evidence>
<evidence type="ECO:0000259" key="6">
    <source>
        <dbReference type="PROSITE" id="PS51352"/>
    </source>
</evidence>
<protein>
    <submittedName>
        <fullName evidence="7">TlpA disulfide reductase family protein</fullName>
    </submittedName>
</protein>
<dbReference type="SUPFAM" id="SSF52833">
    <property type="entry name" value="Thioredoxin-like"/>
    <property type="match status" value="1"/>
</dbReference>
<dbReference type="CDD" id="cd02966">
    <property type="entry name" value="TlpA_like_family"/>
    <property type="match status" value="1"/>
</dbReference>
<dbReference type="PROSITE" id="PS51352">
    <property type="entry name" value="THIOREDOXIN_2"/>
    <property type="match status" value="1"/>
</dbReference>
<gene>
    <name evidence="7" type="ORF">O3P16_03085</name>
</gene>
<dbReference type="PANTHER" id="PTHR42852">
    <property type="entry name" value="THIOL:DISULFIDE INTERCHANGE PROTEIN DSBE"/>
    <property type="match status" value="1"/>
</dbReference>
<feature type="compositionally biased region" description="Low complexity" evidence="5">
    <location>
        <begin position="15"/>
        <end position="25"/>
    </location>
</feature>
<reference evidence="7 8" key="1">
    <citation type="submission" date="2022-12" db="EMBL/GenBank/DDBJ databases">
        <title>Chitinophagaceae gen. sp. nov., a new member of the family Chitinophagaceae, isolated from soil in a chemical factory.</title>
        <authorList>
            <person name="Ke Z."/>
        </authorList>
    </citation>
    <scope>NUCLEOTIDE SEQUENCE [LARGE SCALE GENOMIC DNA]</scope>
    <source>
        <strain evidence="7 8">LY-5</strain>
    </source>
</reference>
<keyword evidence="8" id="KW-1185">Reference proteome</keyword>
<dbReference type="RefSeq" id="WP_407030109.1">
    <property type="nucleotide sequence ID" value="NZ_JAQGEF010000003.1"/>
</dbReference>
<feature type="region of interest" description="Disordered" evidence="5">
    <location>
        <begin position="1"/>
        <end position="25"/>
    </location>
</feature>
<proteinExistence type="predicted"/>
<dbReference type="InterPro" id="IPR036249">
    <property type="entry name" value="Thioredoxin-like_sf"/>
</dbReference>
<dbReference type="PANTHER" id="PTHR42852:SF6">
    <property type="entry name" value="THIOL:DISULFIDE INTERCHANGE PROTEIN DSBE"/>
    <property type="match status" value="1"/>
</dbReference>
<evidence type="ECO:0000256" key="3">
    <source>
        <dbReference type="ARBA" id="ARBA00023157"/>
    </source>
</evidence>
<evidence type="ECO:0000256" key="2">
    <source>
        <dbReference type="ARBA" id="ARBA00022748"/>
    </source>
</evidence>
<evidence type="ECO:0000313" key="7">
    <source>
        <dbReference type="EMBL" id="MDA3613779.1"/>
    </source>
</evidence>
<dbReference type="InterPro" id="IPR017937">
    <property type="entry name" value="Thioredoxin_CS"/>
</dbReference>
<dbReference type="InterPro" id="IPR050553">
    <property type="entry name" value="Thioredoxin_ResA/DsbE_sf"/>
</dbReference>
<dbReference type="PROSITE" id="PS00194">
    <property type="entry name" value="THIOREDOXIN_1"/>
    <property type="match status" value="1"/>
</dbReference>
<dbReference type="Gene3D" id="3.40.30.10">
    <property type="entry name" value="Glutaredoxin"/>
    <property type="match status" value="1"/>
</dbReference>
<sequence length="377" mass="41992">MTPGQSDAQKKKAKPATTKKAAVKPATLTKEATPVIASNSLVLNGTTKNLPDNSKITLINTNTGKSYNATVLNDSFSIKTKLDLATVYVINVTAPNNEFQPVSLHTFLDNEVVTVEIENGNMTIKEGATPLSFNNMVTIFGNQFNLLNKIQEDRRNSLLNQDSLTRVWDKTIDEIAGKALPFLKDNGHTAVAPFFLNTIWPLTSNRVEEFGTWMNAVSDKQMASDYGVYLKDKYDVEKLFGYGQVAPDFTQKDPDGNAVSLKSFRGKYVLIDFWASWCGPCRVENPNIVAAYNKYKHKNFEILGVSLDRDRTKWLDAVAADNLTWPQVSDLGFWNNAVAKQYRITSIPQNILIDPEGKIVGKNLRGGLLENFLEKTL</sequence>
<keyword evidence="2" id="KW-0201">Cytochrome c-type biogenesis</keyword>
<comment type="subcellular location">
    <subcellularLocation>
        <location evidence="1">Cell envelope</location>
    </subcellularLocation>
</comment>
<evidence type="ECO:0000313" key="8">
    <source>
        <dbReference type="Proteomes" id="UP001210231"/>
    </source>
</evidence>
<evidence type="ECO:0000256" key="5">
    <source>
        <dbReference type="SAM" id="MobiDB-lite"/>
    </source>
</evidence>
<keyword evidence="3" id="KW-1015">Disulfide bond</keyword>
<evidence type="ECO:0000256" key="1">
    <source>
        <dbReference type="ARBA" id="ARBA00004196"/>
    </source>
</evidence>
<accession>A0ABT4UG00</accession>
<comment type="caution">
    <text evidence="7">The sequence shown here is derived from an EMBL/GenBank/DDBJ whole genome shotgun (WGS) entry which is preliminary data.</text>
</comment>
<dbReference type="EMBL" id="JAQGEF010000003">
    <property type="protein sequence ID" value="MDA3613779.1"/>
    <property type="molecule type" value="Genomic_DNA"/>
</dbReference>
<dbReference type="InterPro" id="IPR000866">
    <property type="entry name" value="AhpC/TSA"/>
</dbReference>
<dbReference type="InterPro" id="IPR013766">
    <property type="entry name" value="Thioredoxin_domain"/>
</dbReference>
<feature type="domain" description="Thioredoxin" evidence="6">
    <location>
        <begin position="240"/>
        <end position="377"/>
    </location>
</feature>
<keyword evidence="4" id="KW-0676">Redox-active center</keyword>
<dbReference type="Pfam" id="PF00578">
    <property type="entry name" value="AhpC-TSA"/>
    <property type="match status" value="1"/>
</dbReference>
<dbReference type="Proteomes" id="UP001210231">
    <property type="component" value="Unassembled WGS sequence"/>
</dbReference>